<reference evidence="1 2" key="1">
    <citation type="submission" date="2019-09" db="EMBL/GenBank/DDBJ databases">
        <authorList>
            <person name="Chandra G."/>
            <person name="Truman W A."/>
        </authorList>
    </citation>
    <scope>NUCLEOTIDE SEQUENCE [LARGE SCALE GENOMIC DNA]</scope>
    <source>
        <strain evidence="1">PS685</strain>
    </source>
</reference>
<sequence>MALAGIEKQRGIAHGARDHIADAGAKPALEMRRPARRAITAGLEPHQTAIRGRNADRAATVGGMGHRHDPGGHGRCCAARGTTRAHGQVPRVARLPPQHGFRGGGQAELGTGRLAEGHGASSLVTADQGAGPGRWRGVLEQPATIAGRGAFQVGIEVFDQHRHAGQCPLGLSTGGTALG</sequence>
<evidence type="ECO:0000313" key="1">
    <source>
        <dbReference type="EMBL" id="VVN70467.1"/>
    </source>
</evidence>
<name>A0A5E7A3H2_PSEFL</name>
<dbReference type="EMBL" id="CABVHO010000171">
    <property type="protein sequence ID" value="VVN70467.1"/>
    <property type="molecule type" value="Genomic_DNA"/>
</dbReference>
<organism evidence="1 2">
    <name type="scientific">Pseudomonas fluorescens</name>
    <dbReference type="NCBI Taxonomy" id="294"/>
    <lineage>
        <taxon>Bacteria</taxon>
        <taxon>Pseudomonadati</taxon>
        <taxon>Pseudomonadota</taxon>
        <taxon>Gammaproteobacteria</taxon>
        <taxon>Pseudomonadales</taxon>
        <taxon>Pseudomonadaceae</taxon>
        <taxon>Pseudomonas</taxon>
    </lineage>
</organism>
<proteinExistence type="predicted"/>
<dbReference type="AlphaFoldDB" id="A0A5E7A3H2"/>
<gene>
    <name evidence="1" type="ORF">PS685_05002</name>
</gene>
<accession>A0A5E7A3H2</accession>
<evidence type="ECO:0000313" key="2">
    <source>
        <dbReference type="Proteomes" id="UP000326437"/>
    </source>
</evidence>
<protein>
    <submittedName>
        <fullName evidence="1">Uncharacterized protein</fullName>
    </submittedName>
</protein>
<dbReference type="Proteomes" id="UP000326437">
    <property type="component" value="Unassembled WGS sequence"/>
</dbReference>